<keyword evidence="8 11" id="KW-1133">Transmembrane helix</keyword>
<dbReference type="GO" id="GO:0006508">
    <property type="term" value="P:proteolysis"/>
    <property type="evidence" value="ECO:0007669"/>
    <property type="project" value="UniProtKB-KW"/>
</dbReference>
<dbReference type="GO" id="GO:0016020">
    <property type="term" value="C:membrane"/>
    <property type="evidence" value="ECO:0007669"/>
    <property type="project" value="UniProtKB-SubCell"/>
</dbReference>
<dbReference type="InterPro" id="IPR041489">
    <property type="entry name" value="PDZ_6"/>
</dbReference>
<dbReference type="EC" id="3.4.24.-" evidence="11"/>
<evidence type="ECO:0000256" key="11">
    <source>
        <dbReference type="RuleBase" id="RU362031"/>
    </source>
</evidence>
<name>A0A0S2I1K7_9BACT</name>
<feature type="transmembrane region" description="Helical" evidence="11">
    <location>
        <begin position="408"/>
        <end position="427"/>
    </location>
</feature>
<gene>
    <name evidence="13" type="primary">rseP</name>
    <name evidence="13" type="ORF">L21SP5_02267</name>
</gene>
<dbReference type="OrthoDB" id="9782003at2"/>
<feature type="domain" description="PDZ" evidence="12">
    <location>
        <begin position="114"/>
        <end position="191"/>
    </location>
</feature>
<feature type="transmembrane region" description="Helical" evidence="11">
    <location>
        <begin position="364"/>
        <end position="387"/>
    </location>
</feature>
<evidence type="ECO:0000256" key="4">
    <source>
        <dbReference type="ARBA" id="ARBA00022670"/>
    </source>
</evidence>
<keyword evidence="10 11" id="KW-0472">Membrane</keyword>
<keyword evidence="9 11" id="KW-0482">Metalloprotease</keyword>
<keyword evidence="11" id="KW-0479">Metal-binding</keyword>
<dbReference type="SUPFAM" id="SSF50156">
    <property type="entry name" value="PDZ domain-like"/>
    <property type="match status" value="2"/>
</dbReference>
<dbReference type="SMART" id="SM00228">
    <property type="entry name" value="PDZ"/>
    <property type="match status" value="2"/>
</dbReference>
<dbReference type="Pfam" id="PF02163">
    <property type="entry name" value="Peptidase_M50"/>
    <property type="match status" value="1"/>
</dbReference>
<protein>
    <recommendedName>
        <fullName evidence="11">Zinc metalloprotease</fullName>
        <ecNumber evidence="11">3.4.24.-</ecNumber>
    </recommendedName>
</protein>
<feature type="transmembrane region" description="Helical" evidence="11">
    <location>
        <begin position="103"/>
        <end position="128"/>
    </location>
</feature>
<accession>A0A0S2I1K7</accession>
<dbReference type="NCBIfam" id="TIGR00054">
    <property type="entry name" value="RIP metalloprotease RseP"/>
    <property type="match status" value="1"/>
</dbReference>
<evidence type="ECO:0000256" key="6">
    <source>
        <dbReference type="ARBA" id="ARBA00022801"/>
    </source>
</evidence>
<proteinExistence type="inferred from homology"/>
<dbReference type="AlphaFoldDB" id="A0A0S2I1K7"/>
<keyword evidence="4 13" id="KW-0645">Protease</keyword>
<dbReference type="RefSeq" id="WP_057953321.1">
    <property type="nucleotide sequence ID" value="NZ_CP013118.1"/>
</dbReference>
<keyword evidence="6 11" id="KW-0378">Hydrolase</keyword>
<keyword evidence="14" id="KW-1185">Reference proteome</keyword>
<reference evidence="13 14" key="1">
    <citation type="submission" date="2015-11" db="EMBL/GenBank/DDBJ databases">
        <title>Description and complete genome sequence of a novel strain predominating in hypersaline microbial mats and representing a new family of the Bacteriodetes phylum.</title>
        <authorList>
            <person name="Spring S."/>
            <person name="Bunk B."/>
            <person name="Sproer C."/>
            <person name="Klenk H.-P."/>
        </authorList>
    </citation>
    <scope>NUCLEOTIDE SEQUENCE [LARGE SCALE GENOMIC DNA]</scope>
    <source>
        <strain evidence="13 14">L21-Spi-D4</strain>
    </source>
</reference>
<evidence type="ECO:0000256" key="8">
    <source>
        <dbReference type="ARBA" id="ARBA00022989"/>
    </source>
</evidence>
<keyword evidence="7 11" id="KW-0862">Zinc</keyword>
<dbReference type="InterPro" id="IPR036034">
    <property type="entry name" value="PDZ_sf"/>
</dbReference>
<organism evidence="13 14">
    <name type="scientific">Salinivirga cyanobacteriivorans</name>
    <dbReference type="NCBI Taxonomy" id="1307839"/>
    <lineage>
        <taxon>Bacteria</taxon>
        <taxon>Pseudomonadati</taxon>
        <taxon>Bacteroidota</taxon>
        <taxon>Bacteroidia</taxon>
        <taxon>Bacteroidales</taxon>
        <taxon>Salinivirgaceae</taxon>
        <taxon>Salinivirga</taxon>
    </lineage>
</organism>
<evidence type="ECO:0000256" key="7">
    <source>
        <dbReference type="ARBA" id="ARBA00022833"/>
    </source>
</evidence>
<sequence length="437" mass="49255">MEIIVKIGQFLLSLSILIVLHEFGHFFFARLFKTRVEKFFLFFNPGFSLFQFKKGETTYGLGWLPLGGYVKISGMIDESMDREQMNKPAKPYEFRAKPAWQRLLIMLGGVFVNFLLGFLIYAAVLYTWGEDYLPVKNLKHGVVVDSAAAEAGFKDGDRIVSLDGKEVERYREVITNILLEDVTTVQVMRDGEQKSIMLPAEVKKKIIKGDRLFTPRIPFVVGAFGKNSAAQKAGIQKGDRIIQVDTIATPMADQLSPALKNYQNSNVNVTVLRDGREKTFEVQLDSTAMLGVAVDITKALDYETKHYSFVEAIPAGVSKAYDTGKKYLQQFKLIFSPETEAYKEVGGFITIGKIFPGVWNWQSFWSLTAFLSIMLAILNLLPIPALDGGHVMFLMYEIITGRKPGEKFMEYAQMTGMFILLALLIFVNGNDIVKLFQ</sequence>
<feature type="transmembrane region" description="Helical" evidence="11">
    <location>
        <begin position="12"/>
        <end position="32"/>
    </location>
</feature>
<comment type="cofactor">
    <cofactor evidence="1 11">
        <name>Zn(2+)</name>
        <dbReference type="ChEBI" id="CHEBI:29105"/>
    </cofactor>
</comment>
<evidence type="ECO:0000256" key="5">
    <source>
        <dbReference type="ARBA" id="ARBA00022692"/>
    </source>
</evidence>
<dbReference type="GO" id="GO:0004222">
    <property type="term" value="F:metalloendopeptidase activity"/>
    <property type="evidence" value="ECO:0007669"/>
    <property type="project" value="InterPro"/>
</dbReference>
<dbReference type="KEGG" id="blq:L21SP5_02267"/>
<dbReference type="Gene3D" id="2.30.42.10">
    <property type="match status" value="2"/>
</dbReference>
<dbReference type="CDD" id="cd06163">
    <property type="entry name" value="S2P-M50_PDZ_RseP-like"/>
    <property type="match status" value="1"/>
</dbReference>
<evidence type="ECO:0000256" key="3">
    <source>
        <dbReference type="ARBA" id="ARBA00007931"/>
    </source>
</evidence>
<evidence type="ECO:0000313" key="14">
    <source>
        <dbReference type="Proteomes" id="UP000064893"/>
    </source>
</evidence>
<dbReference type="Proteomes" id="UP000064893">
    <property type="component" value="Chromosome"/>
</dbReference>
<evidence type="ECO:0000256" key="9">
    <source>
        <dbReference type="ARBA" id="ARBA00023049"/>
    </source>
</evidence>
<dbReference type="Pfam" id="PF17820">
    <property type="entry name" value="PDZ_6"/>
    <property type="match status" value="1"/>
</dbReference>
<dbReference type="InterPro" id="IPR004387">
    <property type="entry name" value="Pept_M50_Zn"/>
</dbReference>
<evidence type="ECO:0000259" key="12">
    <source>
        <dbReference type="SMART" id="SM00228"/>
    </source>
</evidence>
<comment type="subcellular location">
    <subcellularLocation>
        <location evidence="2">Membrane</location>
        <topology evidence="2">Multi-pass membrane protein</topology>
    </subcellularLocation>
</comment>
<dbReference type="STRING" id="1307839.L21SP5_02267"/>
<dbReference type="PANTHER" id="PTHR42837">
    <property type="entry name" value="REGULATOR OF SIGMA-E PROTEASE RSEP"/>
    <property type="match status" value="1"/>
</dbReference>
<keyword evidence="5 11" id="KW-0812">Transmembrane</keyword>
<dbReference type="InterPro" id="IPR008915">
    <property type="entry name" value="Peptidase_M50"/>
</dbReference>
<dbReference type="GO" id="GO:0046872">
    <property type="term" value="F:metal ion binding"/>
    <property type="evidence" value="ECO:0007669"/>
    <property type="project" value="UniProtKB-KW"/>
</dbReference>
<evidence type="ECO:0000256" key="2">
    <source>
        <dbReference type="ARBA" id="ARBA00004141"/>
    </source>
</evidence>
<evidence type="ECO:0000313" key="13">
    <source>
        <dbReference type="EMBL" id="ALO15900.1"/>
    </source>
</evidence>
<feature type="domain" description="PDZ" evidence="12">
    <location>
        <begin position="209"/>
        <end position="275"/>
    </location>
</feature>
<evidence type="ECO:0000256" key="1">
    <source>
        <dbReference type="ARBA" id="ARBA00001947"/>
    </source>
</evidence>
<dbReference type="PATRIC" id="fig|1307839.3.peg.2387"/>
<evidence type="ECO:0000256" key="10">
    <source>
        <dbReference type="ARBA" id="ARBA00023136"/>
    </source>
</evidence>
<comment type="similarity">
    <text evidence="3 11">Belongs to the peptidase M50B family.</text>
</comment>
<dbReference type="PANTHER" id="PTHR42837:SF2">
    <property type="entry name" value="MEMBRANE METALLOPROTEASE ARASP2, CHLOROPLASTIC-RELATED"/>
    <property type="match status" value="1"/>
</dbReference>
<dbReference type="InterPro" id="IPR001478">
    <property type="entry name" value="PDZ"/>
</dbReference>
<dbReference type="EMBL" id="CP013118">
    <property type="protein sequence ID" value="ALO15900.1"/>
    <property type="molecule type" value="Genomic_DNA"/>
</dbReference>